<keyword evidence="6" id="KW-0325">Glycoprotein</keyword>
<dbReference type="GO" id="GO:0072112">
    <property type="term" value="P:podocyte differentiation"/>
    <property type="evidence" value="ECO:0000266"/>
    <property type="project" value="RGD"/>
</dbReference>
<protein>
    <submittedName>
        <fullName evidence="10">Prominin 1</fullName>
    </submittedName>
</protein>
<dbReference type="Bgee" id="ENSRNOG00000003098">
    <property type="expression patterns" value="Expressed in colon and 19 other cell types or tissues"/>
</dbReference>
<keyword evidence="7" id="KW-0175">Coiled coil</keyword>
<dbReference type="GO" id="GO:0032420">
    <property type="term" value="C:stereocilium"/>
    <property type="evidence" value="ECO:0000266"/>
    <property type="project" value="RGD"/>
</dbReference>
<dbReference type="RefSeq" id="XP_008768433.1">
    <property type="nucleotide sequence ID" value="XM_008770211.4"/>
</dbReference>
<evidence type="ECO:0000256" key="6">
    <source>
        <dbReference type="ARBA" id="ARBA00023180"/>
    </source>
</evidence>
<dbReference type="GO" id="GO:0060219">
    <property type="term" value="P:camera-type eye photoreceptor cell differentiation"/>
    <property type="evidence" value="ECO:0000266"/>
    <property type="project" value="RGD"/>
</dbReference>
<keyword evidence="5 8" id="KW-0472">Membrane</keyword>
<dbReference type="PhosphoSitePlus" id="A0A0G2JWD0"/>
<evidence type="ECO:0000256" key="8">
    <source>
        <dbReference type="SAM" id="Phobius"/>
    </source>
</evidence>
<keyword evidence="11" id="KW-1185">Reference proteome</keyword>
<dbReference type="STRING" id="10116.ENSRNOP00000069832"/>
<feature type="signal peptide" evidence="9">
    <location>
        <begin position="1"/>
        <end position="20"/>
    </location>
</feature>
<dbReference type="PANTHER" id="PTHR22730">
    <property type="entry name" value="PROMININ PROM PROTEIN"/>
    <property type="match status" value="1"/>
</dbReference>
<feature type="chain" id="PRO_5002546882" evidence="9">
    <location>
        <begin position="21"/>
        <end position="866"/>
    </location>
</feature>
<dbReference type="AGR" id="RGD:69367"/>
<sequence length="866" mass="97610">MALVFSVLLLLGLCGKMASGGQPAFDNTPGALNYELPTTEYETQDTFNAGIIDPLYQMVHIFLNVVQPNDFPQDLVKKLIQKRFDISVDTKEPENIVLALKVAIYEIGVLICVILGLLFIFLMPLVGFFFCMCRCCNKCGGEMHQRQKQNESCRRKCLAISLLLICLLMSLGIAFGFVANQQTRTRIQRTQKLAESNYRDLRALLTEAPKQIDYILGQYNTTKNKAFSDLDSIDSVLGGRIKGQLKPKVTPVLEEIKAMATAIRQTKDALQNMSSSLKSLRDASTQLSTNLTSVRNSIENSLNSNDCASDPASKICDSLRPQLSNLGSNHNGSQLPSVDRELNTVNDVDRTDLESLVKRGYMSIDEIPNMIQNQTGDVIKDVKKTLDSVSSKVKNMSQSIPVEEVLLQFSHYLNDSNRYIHESLPRVEEYDSYWWLGGLIVCFLLTLIVTFFYLGLLCGVFGYDKRATPTRRGCVSNTGGIFLMAGVGFSFLFCWILMILVVLTFVVGANVEKLLCEPYENKKLLQVLDTPYLLNDQWQFYLSGILLKNPDINMTFEQVYRDCKRGRGVYATFQLENVFNITENFNIERLSEDIVKELEKLNVNIDSIELLDKTGRKSLEDFAQSGIDRINYSMYLQEAEKPPTKVDLLTFASFLETEANQLPDGNLKQAFLMDAQNIRAIHQQHVPPVQQSLNSLKQSVWALKQTSSKLPEEVKKVLASLDSAQHFLTSNLSSIVIGETKKFGRTIIGYFEHYLQWVLYAITEKMTSCKPMITAMDSAVNGILCSYVADPLNLFWFGIGKATMLLLPAVIIAIKLAKYYRRMDSEDVYDDVETVPMKNLENGSNGYHKDHLYGVHNPVMTSPSRY</sequence>
<dbReference type="Pfam" id="PF05478">
    <property type="entry name" value="Prominin"/>
    <property type="match status" value="1"/>
</dbReference>
<dbReference type="InterPro" id="IPR008795">
    <property type="entry name" value="Prominin"/>
</dbReference>
<organism evidence="10 11">
    <name type="scientific">Rattus norvegicus</name>
    <name type="common">Rat</name>
    <dbReference type="NCBI Taxonomy" id="10116"/>
    <lineage>
        <taxon>Eukaryota</taxon>
        <taxon>Metazoa</taxon>
        <taxon>Chordata</taxon>
        <taxon>Craniata</taxon>
        <taxon>Vertebrata</taxon>
        <taxon>Euteleostomi</taxon>
        <taxon>Mammalia</taxon>
        <taxon>Eutheria</taxon>
        <taxon>Euarchontoglires</taxon>
        <taxon>Glires</taxon>
        <taxon>Rodentia</taxon>
        <taxon>Myomorpha</taxon>
        <taxon>Muroidea</taxon>
        <taxon>Muridae</taxon>
        <taxon>Murinae</taxon>
        <taxon>Rattus</taxon>
    </lineage>
</organism>
<dbReference type="GO" id="GO:0060042">
    <property type="term" value="P:retina morphogenesis in camera-type eye"/>
    <property type="evidence" value="ECO:0000266"/>
    <property type="project" value="RGD"/>
</dbReference>
<evidence type="ECO:0000256" key="5">
    <source>
        <dbReference type="ARBA" id="ARBA00023136"/>
    </source>
</evidence>
<dbReference type="GO" id="GO:0015485">
    <property type="term" value="F:cholesterol binding"/>
    <property type="evidence" value="ECO:0000318"/>
    <property type="project" value="GO_Central"/>
</dbReference>
<dbReference type="AlphaFoldDB" id="A0A0G2JWD0"/>
<dbReference type="GO" id="GO:0001750">
    <property type="term" value="C:photoreceptor outer segment"/>
    <property type="evidence" value="ECO:0000266"/>
    <property type="project" value="RGD"/>
</dbReference>
<dbReference type="GO" id="GO:0005886">
    <property type="term" value="C:plasma membrane"/>
    <property type="evidence" value="ECO:0000266"/>
    <property type="project" value="RGD"/>
</dbReference>
<dbReference type="GO" id="GO:0005929">
    <property type="term" value="C:cilium"/>
    <property type="evidence" value="ECO:0000266"/>
    <property type="project" value="RGD"/>
</dbReference>
<dbReference type="GO" id="GO:0045494">
    <property type="term" value="P:photoreceptor cell maintenance"/>
    <property type="evidence" value="ECO:0000266"/>
    <property type="project" value="RGD"/>
</dbReference>
<dbReference type="GO" id="GO:0005903">
    <property type="term" value="C:brush border"/>
    <property type="evidence" value="ECO:0000266"/>
    <property type="project" value="RGD"/>
</dbReference>
<dbReference type="PANTHER" id="PTHR22730:SF3">
    <property type="entry name" value="PROMININ-1"/>
    <property type="match status" value="1"/>
</dbReference>
<feature type="transmembrane region" description="Helical" evidence="8">
    <location>
        <begin position="433"/>
        <end position="461"/>
    </location>
</feature>
<gene>
    <name evidence="10 12" type="primary">Prom1</name>
</gene>
<reference evidence="10" key="2">
    <citation type="submission" date="2025-08" db="UniProtKB">
        <authorList>
            <consortium name="Ensembl"/>
        </authorList>
    </citation>
    <scope>IDENTIFICATION</scope>
    <source>
        <strain evidence="10">Brown Norway</strain>
    </source>
</reference>
<accession>A0A0G2JWD0</accession>
<dbReference type="RefSeq" id="XP_038948290.1">
    <property type="nucleotide sequence ID" value="XM_039092362.2"/>
</dbReference>
<dbReference type="GO" id="GO:0031528">
    <property type="term" value="C:microvillus membrane"/>
    <property type="evidence" value="ECO:0007669"/>
    <property type="project" value="UniProtKB-SubCell"/>
</dbReference>
<dbReference type="GO" id="GO:0005783">
    <property type="term" value="C:endoplasmic reticulum"/>
    <property type="evidence" value="ECO:0000266"/>
    <property type="project" value="RGD"/>
</dbReference>
<evidence type="ECO:0000256" key="7">
    <source>
        <dbReference type="SAM" id="Coils"/>
    </source>
</evidence>
<name>A0A0G2JWD0_RAT</name>
<evidence type="ECO:0000256" key="3">
    <source>
        <dbReference type="ARBA" id="ARBA00022692"/>
    </source>
</evidence>
<feature type="transmembrane region" description="Helical" evidence="8">
    <location>
        <begin position="481"/>
        <end position="507"/>
    </location>
</feature>
<dbReference type="InParanoid" id="A0A0G2JWD0"/>
<dbReference type="OrthoDB" id="6229420at2759"/>
<dbReference type="GO" id="GO:0072139">
    <property type="term" value="P:glomerular parietal epithelial cell differentiation"/>
    <property type="evidence" value="ECO:0000266"/>
    <property type="project" value="RGD"/>
</dbReference>
<dbReference type="GO" id="GO:0042622">
    <property type="term" value="C:photoreceptor outer segment membrane"/>
    <property type="evidence" value="ECO:0000266"/>
    <property type="project" value="RGD"/>
</dbReference>
<dbReference type="GO" id="GO:0045296">
    <property type="term" value="F:cadherin binding"/>
    <property type="evidence" value="ECO:0000266"/>
    <property type="project" value="RGD"/>
</dbReference>
<keyword evidence="3 8" id="KW-0812">Transmembrane</keyword>
<feature type="transmembrane region" description="Helical" evidence="8">
    <location>
        <begin position="794"/>
        <end position="814"/>
    </location>
</feature>
<dbReference type="GO" id="GO:0005902">
    <property type="term" value="C:microvillus"/>
    <property type="evidence" value="ECO:0000266"/>
    <property type="project" value="RGD"/>
</dbReference>
<reference evidence="10" key="3">
    <citation type="submission" date="2025-09" db="UniProtKB">
        <authorList>
            <consortium name="Ensembl"/>
        </authorList>
    </citation>
    <scope>IDENTIFICATION</scope>
    <source>
        <strain evidence="10">Brown Norway</strain>
    </source>
</reference>
<dbReference type="OMA" id="MFIANKF"/>
<evidence type="ECO:0000256" key="9">
    <source>
        <dbReference type="SAM" id="SignalP"/>
    </source>
</evidence>
<dbReference type="GO" id="GO:2000768">
    <property type="term" value="P:positive regulation of nephron tubule epithelial cell differentiation"/>
    <property type="evidence" value="ECO:0000266"/>
    <property type="project" value="RGD"/>
</dbReference>
<dbReference type="ExpressionAtlas" id="A0A0G2JWD0">
    <property type="expression patterns" value="baseline and differential"/>
</dbReference>
<dbReference type="GeneTree" id="ENSGT00530000063586"/>
<comment type="subcellular location">
    <subcellularLocation>
        <location evidence="1">Cell projection</location>
        <location evidence="1">Microvillus membrane</location>
        <topology evidence="1">Multi-pass membrane protein</topology>
    </subcellularLocation>
</comment>
<feature type="coiled-coil region" evidence="7">
    <location>
        <begin position="253"/>
        <end position="283"/>
    </location>
</feature>
<feature type="transmembrane region" description="Helical" evidence="8">
    <location>
        <begin position="157"/>
        <end position="179"/>
    </location>
</feature>
<evidence type="ECO:0000256" key="2">
    <source>
        <dbReference type="ARBA" id="ARBA00006058"/>
    </source>
</evidence>
<proteinExistence type="inferred from homology"/>
<dbReference type="GO" id="GO:0010842">
    <property type="term" value="P:retina layer formation"/>
    <property type="evidence" value="ECO:0000266"/>
    <property type="project" value="RGD"/>
</dbReference>
<reference evidence="10" key="1">
    <citation type="submission" date="2024-01" db="EMBL/GenBank/DDBJ databases">
        <title>GRCr8: a new rat reference genome assembly contstructed from accurate long reads and long range scaffolding.</title>
        <authorList>
            <person name="Doris P.A."/>
            <person name="Kalbfleisch T."/>
            <person name="Li K."/>
            <person name="Howe K."/>
            <person name="Wood J."/>
        </authorList>
    </citation>
    <scope>NUCLEOTIDE SEQUENCE [LARGE SCALE GENOMIC DNA]</scope>
    <source>
        <strain evidence="10">Brown Norway</strain>
    </source>
</reference>
<evidence type="ECO:0000313" key="11">
    <source>
        <dbReference type="Proteomes" id="UP000002494"/>
    </source>
</evidence>
<evidence type="ECO:0000256" key="4">
    <source>
        <dbReference type="ARBA" id="ARBA00022989"/>
    </source>
</evidence>
<comment type="similarity">
    <text evidence="2">Belongs to the prominin family.</text>
</comment>
<dbReference type="CTD" id="8842"/>
<evidence type="ECO:0000313" key="12">
    <source>
        <dbReference type="RGD" id="69367"/>
    </source>
</evidence>
<keyword evidence="9" id="KW-0732">Signal</keyword>
<evidence type="ECO:0000313" key="10">
    <source>
        <dbReference type="Ensembl" id="ENSRNOP00000069832.1"/>
    </source>
</evidence>
<dbReference type="GeneID" id="60357"/>
<dbReference type="FunCoup" id="A0A0G2JWD0">
    <property type="interactions" value="459"/>
</dbReference>
<keyword evidence="4 8" id="KW-1133">Transmembrane helix</keyword>
<dbReference type="GO" id="GO:0009986">
    <property type="term" value="C:cell surface"/>
    <property type="evidence" value="ECO:0000266"/>
    <property type="project" value="RGD"/>
</dbReference>
<dbReference type="RGD" id="69367">
    <property type="gene designation" value="Prom1"/>
</dbReference>
<dbReference type="Proteomes" id="UP000002494">
    <property type="component" value="Chromosome 14"/>
</dbReference>
<dbReference type="RefSeq" id="XP_038948289.1">
    <property type="nucleotide sequence ID" value="XM_039092361.2"/>
</dbReference>
<dbReference type="GO" id="GO:0016324">
    <property type="term" value="C:apical plasma membrane"/>
    <property type="evidence" value="ECO:0000266"/>
    <property type="project" value="RGD"/>
</dbReference>
<dbReference type="GO" id="GO:0071914">
    <property type="term" value="C:prominosome"/>
    <property type="evidence" value="ECO:0000266"/>
    <property type="project" value="RGD"/>
</dbReference>
<dbReference type="GO" id="GO:0042805">
    <property type="term" value="F:actinin binding"/>
    <property type="evidence" value="ECO:0000266"/>
    <property type="project" value="RGD"/>
</dbReference>
<feature type="transmembrane region" description="Helical" evidence="8">
    <location>
        <begin position="107"/>
        <end position="136"/>
    </location>
</feature>
<dbReference type="GO" id="GO:0042995">
    <property type="term" value="C:cell projection"/>
    <property type="evidence" value="ECO:0000266"/>
    <property type="project" value="RGD"/>
</dbReference>
<dbReference type="Ensembl" id="ENSRNOT00000083701.3">
    <property type="protein sequence ID" value="ENSRNOP00000069832.1"/>
    <property type="gene ID" value="ENSRNOG00000003098.9"/>
</dbReference>
<evidence type="ECO:0000256" key="1">
    <source>
        <dbReference type="ARBA" id="ARBA00004475"/>
    </source>
</evidence>
<dbReference type="GO" id="GO:0005615">
    <property type="term" value="C:extracellular space"/>
    <property type="evidence" value="ECO:0000266"/>
    <property type="project" value="RGD"/>
</dbReference>
<dbReference type="GO" id="GO:0070062">
    <property type="term" value="C:extracellular exosome"/>
    <property type="evidence" value="ECO:0000266"/>
    <property type="project" value="RGD"/>
</dbReference>
<dbReference type="GO" id="GO:0005793">
    <property type="term" value="C:endoplasmic reticulum-Golgi intermediate compartment"/>
    <property type="evidence" value="ECO:0000266"/>
    <property type="project" value="RGD"/>
</dbReference>